<dbReference type="EMBL" id="JAANQT010000074">
    <property type="protein sequence ID" value="KAG1314960.1"/>
    <property type="molecule type" value="Genomic_DNA"/>
</dbReference>
<sequence>MIIPPNNKMIQYSSSDMDSLLAQYKENDGPREIKTNEDFIERNTESDNETSQEVVTNEILQEQPVMVPTQSNMSFSYNAAIPRSHGYTTFPLLQNNMLSPYELHHHQQHQQHQHQQHQQQLLLLQENMQEHRQMMTQVYPATTTMLHETGSFYSKTPPLYYSPPQHSPDQSPRSEPPGTPDKRSKLNITISSFEEKQESGSSPLPSHYAQNLPSPSNFFPNFYNNANSFIALRETGARTEMKRPFYTSEDEITNEKKIKMEV</sequence>
<name>A0A9P7BXE8_RHIOR</name>
<comment type="caution">
    <text evidence="2">The sequence shown here is derived from an EMBL/GenBank/DDBJ whole genome shotgun (WGS) entry which is preliminary data.</text>
</comment>
<evidence type="ECO:0000313" key="2">
    <source>
        <dbReference type="EMBL" id="KAG1314960.1"/>
    </source>
</evidence>
<evidence type="ECO:0000313" key="3">
    <source>
        <dbReference type="Proteomes" id="UP000716291"/>
    </source>
</evidence>
<proteinExistence type="predicted"/>
<keyword evidence="3" id="KW-1185">Reference proteome</keyword>
<feature type="region of interest" description="Disordered" evidence="1">
    <location>
        <begin position="155"/>
        <end position="184"/>
    </location>
</feature>
<reference evidence="2" key="1">
    <citation type="journal article" date="2020" name="Microb. Genom.">
        <title>Genetic diversity of clinical and environmental Mucorales isolates obtained from an investigation of mucormycosis cases among solid organ transplant recipients.</title>
        <authorList>
            <person name="Nguyen M.H."/>
            <person name="Kaul D."/>
            <person name="Muto C."/>
            <person name="Cheng S.J."/>
            <person name="Richter R.A."/>
            <person name="Bruno V.M."/>
            <person name="Liu G."/>
            <person name="Beyhan S."/>
            <person name="Sundermann A.J."/>
            <person name="Mounaud S."/>
            <person name="Pasculle A.W."/>
            <person name="Nierman W.C."/>
            <person name="Driscoll E."/>
            <person name="Cumbie R."/>
            <person name="Clancy C.J."/>
            <person name="Dupont C.L."/>
        </authorList>
    </citation>
    <scope>NUCLEOTIDE SEQUENCE</scope>
    <source>
        <strain evidence="2">GL11</strain>
    </source>
</reference>
<protein>
    <submittedName>
        <fullName evidence="2">Uncharacterized protein</fullName>
    </submittedName>
</protein>
<dbReference type="AlphaFoldDB" id="A0A9P7BXE8"/>
<evidence type="ECO:0000256" key="1">
    <source>
        <dbReference type="SAM" id="MobiDB-lite"/>
    </source>
</evidence>
<organism evidence="2 3">
    <name type="scientific">Rhizopus oryzae</name>
    <name type="common">Mucormycosis agent</name>
    <name type="synonym">Rhizopus arrhizus var. delemar</name>
    <dbReference type="NCBI Taxonomy" id="64495"/>
    <lineage>
        <taxon>Eukaryota</taxon>
        <taxon>Fungi</taxon>
        <taxon>Fungi incertae sedis</taxon>
        <taxon>Mucoromycota</taxon>
        <taxon>Mucoromycotina</taxon>
        <taxon>Mucoromycetes</taxon>
        <taxon>Mucorales</taxon>
        <taxon>Mucorineae</taxon>
        <taxon>Rhizopodaceae</taxon>
        <taxon>Rhizopus</taxon>
    </lineage>
</organism>
<gene>
    <name evidence="2" type="ORF">G6F64_001038</name>
</gene>
<dbReference type="Proteomes" id="UP000716291">
    <property type="component" value="Unassembled WGS sequence"/>
</dbReference>
<accession>A0A9P7BXE8</accession>